<feature type="domain" description="PAC" evidence="7">
    <location>
        <begin position="114"/>
        <end position="166"/>
    </location>
</feature>
<dbReference type="SMART" id="SM00086">
    <property type="entry name" value="PAC"/>
    <property type="match status" value="2"/>
</dbReference>
<dbReference type="InterPro" id="IPR036097">
    <property type="entry name" value="HisK_dim/P_sf"/>
</dbReference>
<dbReference type="CDD" id="cd00082">
    <property type="entry name" value="HisKA"/>
    <property type="match status" value="1"/>
</dbReference>
<dbReference type="eggNOG" id="COG4191">
    <property type="taxonomic scope" value="Bacteria"/>
</dbReference>
<dbReference type="InterPro" id="IPR001610">
    <property type="entry name" value="PAC"/>
</dbReference>
<gene>
    <name evidence="8" type="ordered locus">Ppro_2719</name>
</gene>
<keyword evidence="9" id="KW-1185">Reference proteome</keyword>
<feature type="domain" description="PAS" evidence="6">
    <location>
        <begin position="27"/>
        <end position="91"/>
    </location>
</feature>
<dbReference type="Gene3D" id="3.30.565.10">
    <property type="entry name" value="Histidine kinase-like ATPase, C-terminal domain"/>
    <property type="match status" value="1"/>
</dbReference>
<dbReference type="Gene3D" id="1.10.287.130">
    <property type="match status" value="1"/>
</dbReference>
<dbReference type="KEGG" id="ppd:Ppro_2719"/>
<dbReference type="InterPro" id="IPR000700">
    <property type="entry name" value="PAS-assoc_C"/>
</dbReference>
<evidence type="ECO:0000313" key="8">
    <source>
        <dbReference type="EMBL" id="ABL00322.1"/>
    </source>
</evidence>
<dbReference type="RefSeq" id="WP_011736572.1">
    <property type="nucleotide sequence ID" value="NC_008609.1"/>
</dbReference>
<dbReference type="SUPFAM" id="SSF47384">
    <property type="entry name" value="Homodimeric domain of signal transducing histidine kinase"/>
    <property type="match status" value="1"/>
</dbReference>
<protein>
    <recommendedName>
        <fullName evidence="2">histidine kinase</fullName>
        <ecNumber evidence="2">2.7.13.3</ecNumber>
    </recommendedName>
</protein>
<dbReference type="InterPro" id="IPR035965">
    <property type="entry name" value="PAS-like_dom_sf"/>
</dbReference>
<dbReference type="Pfam" id="PF13426">
    <property type="entry name" value="PAS_9"/>
    <property type="match status" value="1"/>
</dbReference>
<dbReference type="InterPro" id="IPR003661">
    <property type="entry name" value="HisK_dim/P_dom"/>
</dbReference>
<dbReference type="PROSITE" id="PS50113">
    <property type="entry name" value="PAC"/>
    <property type="match status" value="2"/>
</dbReference>
<evidence type="ECO:0000259" key="6">
    <source>
        <dbReference type="PROSITE" id="PS50112"/>
    </source>
</evidence>
<feature type="domain" description="Histidine kinase" evidence="5">
    <location>
        <begin position="434"/>
        <end position="678"/>
    </location>
</feature>
<feature type="domain" description="PAS" evidence="6">
    <location>
        <begin position="167"/>
        <end position="237"/>
    </location>
</feature>
<dbReference type="SMART" id="SM00388">
    <property type="entry name" value="HisKA"/>
    <property type="match status" value="1"/>
</dbReference>
<dbReference type="EMBL" id="CP000482">
    <property type="protein sequence ID" value="ABL00322.1"/>
    <property type="molecule type" value="Genomic_DNA"/>
</dbReference>
<dbReference type="PANTHER" id="PTHR43065:SF50">
    <property type="entry name" value="HISTIDINE KINASE"/>
    <property type="match status" value="1"/>
</dbReference>
<dbReference type="SMART" id="SM00387">
    <property type="entry name" value="HATPase_c"/>
    <property type="match status" value="1"/>
</dbReference>
<evidence type="ECO:0000313" key="9">
    <source>
        <dbReference type="Proteomes" id="UP000006732"/>
    </source>
</evidence>
<keyword evidence="8" id="KW-0418">Kinase</keyword>
<dbReference type="PANTHER" id="PTHR43065">
    <property type="entry name" value="SENSOR HISTIDINE KINASE"/>
    <property type="match status" value="1"/>
</dbReference>
<dbReference type="InterPro" id="IPR005467">
    <property type="entry name" value="His_kinase_dom"/>
</dbReference>
<dbReference type="EC" id="2.7.13.3" evidence="2"/>
<dbReference type="SMART" id="SM00091">
    <property type="entry name" value="PAS"/>
    <property type="match status" value="3"/>
</dbReference>
<proteinExistence type="predicted"/>
<dbReference type="OrthoDB" id="9779002at2"/>
<keyword evidence="3" id="KW-0597">Phosphoprotein</keyword>
<dbReference type="GO" id="GO:0000155">
    <property type="term" value="F:phosphorelay sensor kinase activity"/>
    <property type="evidence" value="ECO:0007669"/>
    <property type="project" value="InterPro"/>
</dbReference>
<feature type="coiled-coil region" evidence="4">
    <location>
        <begin position="395"/>
        <end position="425"/>
    </location>
</feature>
<dbReference type="Proteomes" id="UP000006732">
    <property type="component" value="Chromosome"/>
</dbReference>
<accession>A1ASK1</accession>
<reference evidence="8 9" key="1">
    <citation type="submission" date="2006-10" db="EMBL/GenBank/DDBJ databases">
        <title>Complete sequence of chromosome of Pelobacter propionicus DSM 2379.</title>
        <authorList>
            <consortium name="US DOE Joint Genome Institute"/>
            <person name="Copeland A."/>
            <person name="Lucas S."/>
            <person name="Lapidus A."/>
            <person name="Barry K."/>
            <person name="Detter J.C."/>
            <person name="Glavina del Rio T."/>
            <person name="Hammon N."/>
            <person name="Israni S."/>
            <person name="Dalin E."/>
            <person name="Tice H."/>
            <person name="Pitluck S."/>
            <person name="Saunders E."/>
            <person name="Brettin T."/>
            <person name="Bruce D."/>
            <person name="Han C."/>
            <person name="Tapia R."/>
            <person name="Schmutz J."/>
            <person name="Larimer F."/>
            <person name="Land M."/>
            <person name="Hauser L."/>
            <person name="Kyrpides N."/>
            <person name="Kim E."/>
            <person name="Lovley D."/>
            <person name="Richardson P."/>
        </authorList>
    </citation>
    <scope>NUCLEOTIDE SEQUENCE [LARGE SCALE GENOMIC DNA]</scope>
    <source>
        <strain evidence="9">DSM 2379 / NBRC 103807 / OttBd1</strain>
    </source>
</reference>
<dbReference type="Pfam" id="PF02518">
    <property type="entry name" value="HATPase_c"/>
    <property type="match status" value="1"/>
</dbReference>
<evidence type="ECO:0000256" key="3">
    <source>
        <dbReference type="ARBA" id="ARBA00022553"/>
    </source>
</evidence>
<dbReference type="InterPro" id="IPR003594">
    <property type="entry name" value="HATPase_dom"/>
</dbReference>
<dbReference type="InterPro" id="IPR036890">
    <property type="entry name" value="HATPase_C_sf"/>
</dbReference>
<dbReference type="HOGENOM" id="CLU_000445_114_39_7"/>
<dbReference type="InterPro" id="IPR013656">
    <property type="entry name" value="PAS_4"/>
</dbReference>
<evidence type="ECO:0000256" key="4">
    <source>
        <dbReference type="SAM" id="Coils"/>
    </source>
</evidence>
<comment type="catalytic activity">
    <reaction evidence="1">
        <text>ATP + protein L-histidine = ADP + protein N-phospho-L-histidine.</text>
        <dbReference type="EC" id="2.7.13.3"/>
    </reaction>
</comment>
<name>A1ASK1_PELPD</name>
<keyword evidence="8" id="KW-0808">Transferase</keyword>
<dbReference type="SUPFAM" id="SSF55785">
    <property type="entry name" value="PYP-like sensor domain (PAS domain)"/>
    <property type="match status" value="3"/>
</dbReference>
<dbReference type="PROSITE" id="PS50112">
    <property type="entry name" value="PAS"/>
    <property type="match status" value="2"/>
</dbReference>
<dbReference type="InterPro" id="IPR004358">
    <property type="entry name" value="Sig_transdc_His_kin-like_C"/>
</dbReference>
<evidence type="ECO:0000256" key="2">
    <source>
        <dbReference type="ARBA" id="ARBA00012438"/>
    </source>
</evidence>
<sequence length="683" mass="76219">MTTTDEQSAPIIVPDRAGQSDARSAVTARFLGRIIQSIAAPLYVIDRSHAILFWNSALAQLTGKSSFQMTGTKLHWSVFHTRQKQLLADLIIDGACPASDRAYPQVVRHADGTLQTEGWYDDVGGKRRYLLFEARPITDDGNTVVAAVETIQDITERKQAQEVMDGQRRFFQGILESIPNPVSYKDLSHAYLGCNRAFSEFFGRSEEEIIGKMISDVVAPEYAVGSTEADRRVLESGSSYKYETTLPRGDGQLRSVLVTKAPFSLLNGELGGTVGTFVDITEQRFLDEQVKEAKREWEETLDCLKDFVILTDELHRVRRCNRLLCDMTGKGFDEVLNEDWRDLLPDAGFEALSFNGVSGELVHAASKRYYGLNIYSMTETENERVTGYVISLNDMTELRAMNEELKRTAQELNEAQRAVYQQEKLASIGQLAAGVAHEINNPMGFISSNLTTLGKYLDKLRAFETAMIGLMERDGNSETLGELKELRRNMKIDYILGDIQGLLEESHEGAERVRRIVQDLKSFSRVDEAECKPTCINDCLTSTLNMVRNEIKYVAEVELDVAPDLPLLHCYPQQLNQVFMNLLVNAAHAITERGVIGIRTFRDGDDVVIQVRDTGKGIAPEHLTRVFEPFFTTKEVGKGTGLGLSISYDIVKKHGGRIEVESAVGVGSTFTIHLPLGYLAETV</sequence>
<dbReference type="CDD" id="cd00130">
    <property type="entry name" value="PAS"/>
    <property type="match status" value="2"/>
</dbReference>
<dbReference type="STRING" id="338966.Ppro_2719"/>
<evidence type="ECO:0000259" key="5">
    <source>
        <dbReference type="PROSITE" id="PS50109"/>
    </source>
</evidence>
<dbReference type="PROSITE" id="PS50109">
    <property type="entry name" value="HIS_KIN"/>
    <property type="match status" value="1"/>
</dbReference>
<organism evidence="8 9">
    <name type="scientific">Pelobacter propionicus (strain DSM 2379 / NBRC 103807 / OttBd1)</name>
    <dbReference type="NCBI Taxonomy" id="338966"/>
    <lineage>
        <taxon>Bacteria</taxon>
        <taxon>Pseudomonadati</taxon>
        <taxon>Thermodesulfobacteriota</taxon>
        <taxon>Desulfuromonadia</taxon>
        <taxon>Desulfuromonadales</taxon>
        <taxon>Desulfuromonadaceae</taxon>
        <taxon>Pelobacter</taxon>
    </lineage>
</organism>
<evidence type="ECO:0000259" key="7">
    <source>
        <dbReference type="PROSITE" id="PS50113"/>
    </source>
</evidence>
<dbReference type="SUPFAM" id="SSF55874">
    <property type="entry name" value="ATPase domain of HSP90 chaperone/DNA topoisomerase II/histidine kinase"/>
    <property type="match status" value="1"/>
</dbReference>
<keyword evidence="4" id="KW-0175">Coiled coil</keyword>
<evidence type="ECO:0000256" key="1">
    <source>
        <dbReference type="ARBA" id="ARBA00000085"/>
    </source>
</evidence>
<dbReference type="InterPro" id="IPR000014">
    <property type="entry name" value="PAS"/>
</dbReference>
<feature type="domain" description="PAC" evidence="7">
    <location>
        <begin position="240"/>
        <end position="292"/>
    </location>
</feature>
<dbReference type="AlphaFoldDB" id="A1ASK1"/>
<dbReference type="eggNOG" id="COG3829">
    <property type="taxonomic scope" value="Bacteria"/>
</dbReference>
<dbReference type="PRINTS" id="PR00344">
    <property type="entry name" value="BCTRLSENSOR"/>
</dbReference>
<dbReference type="Pfam" id="PF08448">
    <property type="entry name" value="PAS_4"/>
    <property type="match status" value="2"/>
</dbReference>
<dbReference type="Gene3D" id="3.30.450.20">
    <property type="entry name" value="PAS domain"/>
    <property type="match status" value="3"/>
</dbReference>
<dbReference type="NCBIfam" id="TIGR00229">
    <property type="entry name" value="sensory_box"/>
    <property type="match status" value="2"/>
</dbReference>